<gene>
    <name evidence="7" type="ORF">E3N88_00672</name>
    <name evidence="6" type="ORF">E3N88_42312</name>
    <name evidence="5" type="ORF">E3N88_44579</name>
</gene>
<evidence type="ECO:0000256" key="1">
    <source>
        <dbReference type="ARBA" id="ARBA00004319"/>
    </source>
</evidence>
<dbReference type="InterPro" id="IPR018181">
    <property type="entry name" value="Heat_shock_70_CS"/>
</dbReference>
<dbReference type="GO" id="GO:0005524">
    <property type="term" value="F:ATP binding"/>
    <property type="evidence" value="ECO:0007669"/>
    <property type="project" value="UniProtKB-KW"/>
</dbReference>
<dbReference type="Proteomes" id="UP000326396">
    <property type="component" value="Linkage Group LG1"/>
</dbReference>
<proteinExistence type="inferred from homology"/>
<organism evidence="7 8">
    <name type="scientific">Mikania micrantha</name>
    <name type="common">bitter vine</name>
    <dbReference type="NCBI Taxonomy" id="192012"/>
    <lineage>
        <taxon>Eukaryota</taxon>
        <taxon>Viridiplantae</taxon>
        <taxon>Streptophyta</taxon>
        <taxon>Embryophyta</taxon>
        <taxon>Tracheophyta</taxon>
        <taxon>Spermatophyta</taxon>
        <taxon>Magnoliopsida</taxon>
        <taxon>eudicotyledons</taxon>
        <taxon>Gunneridae</taxon>
        <taxon>Pentapetalae</taxon>
        <taxon>asterids</taxon>
        <taxon>campanulids</taxon>
        <taxon>Asterales</taxon>
        <taxon>Asteraceae</taxon>
        <taxon>Asteroideae</taxon>
        <taxon>Heliantheae alliance</taxon>
        <taxon>Eupatorieae</taxon>
        <taxon>Mikania</taxon>
    </lineage>
</organism>
<name>A0A5N6Q0G6_9ASTR</name>
<comment type="caution">
    <text evidence="7">The sequence shown here is derived from an EMBL/GenBank/DDBJ whole genome shotgun (WGS) entry which is preliminary data.</text>
</comment>
<dbReference type="EMBL" id="SZYD01000491">
    <property type="protein sequence ID" value="KAD1774778.1"/>
    <property type="molecule type" value="Genomic_DNA"/>
</dbReference>
<evidence type="ECO:0000313" key="5">
    <source>
        <dbReference type="EMBL" id="KAD0228463.1"/>
    </source>
</evidence>
<dbReference type="OrthoDB" id="3789372at2759"/>
<dbReference type="FunFam" id="3.30.30.30:FF:000005">
    <property type="entry name" value="Heat shock protein ssb1"/>
    <property type="match status" value="1"/>
</dbReference>
<evidence type="ECO:0000313" key="8">
    <source>
        <dbReference type="Proteomes" id="UP000326396"/>
    </source>
</evidence>
<keyword evidence="4" id="KW-0067">ATP-binding</keyword>
<dbReference type="Pfam" id="PF00012">
    <property type="entry name" value="HSP70"/>
    <property type="match status" value="1"/>
</dbReference>
<comment type="subcellular location">
    <subcellularLocation>
        <location evidence="1">Endoplasmic reticulum lumen</location>
    </subcellularLocation>
</comment>
<protein>
    <submittedName>
        <fullName evidence="7">Uncharacterized protein</fullName>
    </submittedName>
</protein>
<dbReference type="FunFam" id="3.30.420.40:FF:000028">
    <property type="entry name" value="heat shock 70 kDa protein-like"/>
    <property type="match status" value="1"/>
</dbReference>
<sequence>MNKSVKGTAIGIDLGTTYSCVAAWFDQHNRVEIIPNQQDVKRLMGARFNDGVVQKDTASTPFKVVKGSVEKPVIVFEHE</sequence>
<keyword evidence="3" id="KW-0547">Nucleotide-binding</keyword>
<dbReference type="PANTHER" id="PTHR19375">
    <property type="entry name" value="HEAT SHOCK PROTEIN 70KDA"/>
    <property type="match status" value="1"/>
</dbReference>
<evidence type="ECO:0000256" key="2">
    <source>
        <dbReference type="ARBA" id="ARBA00007381"/>
    </source>
</evidence>
<dbReference type="InterPro" id="IPR043129">
    <property type="entry name" value="ATPase_NBD"/>
</dbReference>
<dbReference type="GO" id="GO:0005788">
    <property type="term" value="C:endoplasmic reticulum lumen"/>
    <property type="evidence" value="ECO:0007669"/>
    <property type="project" value="UniProtKB-SubCell"/>
</dbReference>
<keyword evidence="8" id="KW-1185">Reference proteome</keyword>
<dbReference type="EMBL" id="SZYD01001861">
    <property type="protein sequence ID" value="KAD0228463.1"/>
    <property type="molecule type" value="Genomic_DNA"/>
</dbReference>
<dbReference type="Gene3D" id="3.30.30.30">
    <property type="match status" value="1"/>
</dbReference>
<comment type="similarity">
    <text evidence="2">Belongs to the heat shock protein 70 family.</text>
</comment>
<evidence type="ECO:0000313" key="7">
    <source>
        <dbReference type="EMBL" id="KAD7477536.1"/>
    </source>
</evidence>
<dbReference type="InterPro" id="IPR013126">
    <property type="entry name" value="Hsp_70_fam"/>
</dbReference>
<dbReference type="EMBL" id="SZYD01000001">
    <property type="protein sequence ID" value="KAD7477536.1"/>
    <property type="molecule type" value="Genomic_DNA"/>
</dbReference>
<dbReference type="AlphaFoldDB" id="A0A5N6Q0G6"/>
<evidence type="ECO:0000313" key="6">
    <source>
        <dbReference type="EMBL" id="KAD1774778.1"/>
    </source>
</evidence>
<evidence type="ECO:0000256" key="4">
    <source>
        <dbReference type="ARBA" id="ARBA00022840"/>
    </source>
</evidence>
<dbReference type="Gene3D" id="3.30.420.40">
    <property type="match status" value="1"/>
</dbReference>
<dbReference type="SUPFAM" id="SSF53067">
    <property type="entry name" value="Actin-like ATPase domain"/>
    <property type="match status" value="1"/>
</dbReference>
<dbReference type="PROSITE" id="PS00297">
    <property type="entry name" value="HSP70_1"/>
    <property type="match status" value="1"/>
</dbReference>
<evidence type="ECO:0000256" key="3">
    <source>
        <dbReference type="ARBA" id="ARBA00022741"/>
    </source>
</evidence>
<accession>A0A5N6Q0G6</accession>
<dbReference type="GO" id="GO:0140662">
    <property type="term" value="F:ATP-dependent protein folding chaperone"/>
    <property type="evidence" value="ECO:0007669"/>
    <property type="project" value="InterPro"/>
</dbReference>
<reference evidence="7 8" key="1">
    <citation type="submission" date="2019-05" db="EMBL/GenBank/DDBJ databases">
        <title>Mikania micrantha, genome provides insights into the molecular mechanism of rapid growth.</title>
        <authorList>
            <person name="Liu B."/>
        </authorList>
    </citation>
    <scope>NUCLEOTIDE SEQUENCE [LARGE SCALE GENOMIC DNA]</scope>
    <source>
        <strain evidence="7">NLD-2019</strain>
        <tissue evidence="7">Leaf</tissue>
    </source>
</reference>